<evidence type="ECO:0000313" key="2">
    <source>
        <dbReference type="EMBL" id="RLL93915.1"/>
    </source>
</evidence>
<dbReference type="STRING" id="1245748.A0A229WWD7"/>
<dbReference type="OrthoDB" id="5378430at2759"/>
<comment type="caution">
    <text evidence="2">The sequence shown here is derived from an EMBL/GenBank/DDBJ whole genome shotgun (WGS) entry which is preliminary data.</text>
</comment>
<protein>
    <recommendedName>
        <fullName evidence="4">Transmembrane protein</fullName>
    </recommendedName>
</protein>
<reference evidence="2 3" key="1">
    <citation type="submission" date="2018-08" db="EMBL/GenBank/DDBJ databases">
        <title>Draft genome sequences of two Aspergillus turcosus clinical strains isolated from bronchoalveolar lavage fluid: one azole-susceptible and the other azole-resistant.</title>
        <authorList>
            <person name="Parent-Michaud M."/>
            <person name="Dufresne P.J."/>
            <person name="Fournier E."/>
            <person name="Martineau C."/>
            <person name="Moreira S."/>
            <person name="Perkins V."/>
            <person name="De Repentigny L."/>
            <person name="Dufresne S.F."/>
        </authorList>
    </citation>
    <scope>NUCLEOTIDE SEQUENCE [LARGE SCALE GENOMIC DNA]</scope>
    <source>
        <strain evidence="2">HMR AF 1038</strain>
    </source>
</reference>
<organism evidence="2 3">
    <name type="scientific">Aspergillus turcosus</name>
    <dbReference type="NCBI Taxonomy" id="1245748"/>
    <lineage>
        <taxon>Eukaryota</taxon>
        <taxon>Fungi</taxon>
        <taxon>Dikarya</taxon>
        <taxon>Ascomycota</taxon>
        <taxon>Pezizomycotina</taxon>
        <taxon>Eurotiomycetes</taxon>
        <taxon>Eurotiomycetidae</taxon>
        <taxon>Eurotiales</taxon>
        <taxon>Aspergillaceae</taxon>
        <taxon>Aspergillus</taxon>
        <taxon>Aspergillus subgen. Fumigati</taxon>
    </lineage>
</organism>
<feature type="transmembrane region" description="Helical" evidence="1">
    <location>
        <begin position="200"/>
        <end position="223"/>
    </location>
</feature>
<evidence type="ECO:0000313" key="3">
    <source>
        <dbReference type="Proteomes" id="UP000215289"/>
    </source>
</evidence>
<keyword evidence="1" id="KW-0812">Transmembrane</keyword>
<evidence type="ECO:0008006" key="4">
    <source>
        <dbReference type="Google" id="ProtNLM"/>
    </source>
</evidence>
<sequence>MYDGLQYLLLNESQTKVNSYMATKQRADQSRNSALLHHDTVQESLEKVFRSDLSSAKATISRPAMTAVERDHLYKHMMKMDNFERELILHEPTDTSMGGSQTQVFLNRLAAASQARPSELVRTQREQLGYNHEPLPKRPKWGRFNTGKPECRTIRRCRLLRLRQPLALVLALAVNGYQAINTTSPHYESGHLRLRVSDVTTLVSMALVIIKFFLGVWSTIVVWRCAYVLRDRAGFDPQSQRISFMKKHKLPPTAMWPVQWPRGFPSWMVAVSLVLMAVQPYISPLLSGAVNWDPSSVSTGNRIQVNDTNPAADLVQWYWYLAQQSDRKSYLRLAAGMANLAWANSAAVSANGTSITGNGCRHVVNRGGELAVNSTVWNLVVPCININSISWARSADDVPRNVTYLVENSTNLSIVNDNPSSYYRPGGAVLFDPNLLWNNSKTKSPWEPPPATTFSGTKSFGLLLARPGLYGPPCTSAGLGPTVFGDSRNITQYMLSFNRNCYLIGTVNLTAGVTNSSIATYISSRVVEDQTPLSSVVFEPNPWVQEALWLLPDLMTMIAVMNATLLPTYDNLDGYVELLIRQAYLAAWDMFHSSFDVGGPLFEATPQEPRIRASVSFSRVFSWLAICLLTTLGGLTLLLLTTGYKEEEEEQKEVTSEALTQLNAATTGIIDEAKPVAMDAAESIIASP</sequence>
<evidence type="ECO:0000256" key="1">
    <source>
        <dbReference type="SAM" id="Phobius"/>
    </source>
</evidence>
<keyword evidence="1" id="KW-0472">Membrane</keyword>
<dbReference type="Proteomes" id="UP000215289">
    <property type="component" value="Unassembled WGS sequence"/>
</dbReference>
<dbReference type="EMBL" id="NIDN02000250">
    <property type="protein sequence ID" value="RLL93915.1"/>
    <property type="molecule type" value="Genomic_DNA"/>
</dbReference>
<keyword evidence="3" id="KW-1185">Reference proteome</keyword>
<gene>
    <name evidence="2" type="ORF">CFD26_101313</name>
</gene>
<dbReference type="AlphaFoldDB" id="A0A229WWD7"/>
<feature type="transmembrane region" description="Helical" evidence="1">
    <location>
        <begin position="620"/>
        <end position="640"/>
    </location>
</feature>
<keyword evidence="1" id="KW-1133">Transmembrane helix</keyword>
<proteinExistence type="predicted"/>
<accession>A0A229WWD7</accession>
<name>A0A229WWD7_9EURO</name>